<dbReference type="Proteomes" id="UP000292927">
    <property type="component" value="Unassembled WGS sequence"/>
</dbReference>
<dbReference type="Pfam" id="PF00226">
    <property type="entry name" value="DnaJ"/>
    <property type="match status" value="1"/>
</dbReference>
<dbReference type="InterPro" id="IPR011990">
    <property type="entry name" value="TPR-like_helical_dom_sf"/>
</dbReference>
<dbReference type="EMBL" id="SGXF01000001">
    <property type="protein sequence ID" value="RZT02596.1"/>
    <property type="molecule type" value="Genomic_DNA"/>
</dbReference>
<dbReference type="PRINTS" id="PR00625">
    <property type="entry name" value="JDOMAIN"/>
</dbReference>
<dbReference type="OrthoDB" id="9779889at2"/>
<dbReference type="GO" id="GO:0051082">
    <property type="term" value="F:unfolded protein binding"/>
    <property type="evidence" value="ECO:0007669"/>
    <property type="project" value="TreeGrafter"/>
</dbReference>
<dbReference type="SUPFAM" id="SSF46565">
    <property type="entry name" value="Chaperone J-domain"/>
    <property type="match status" value="1"/>
</dbReference>
<evidence type="ECO:0000256" key="1">
    <source>
        <dbReference type="ARBA" id="ARBA00022705"/>
    </source>
</evidence>
<evidence type="ECO:0000259" key="2">
    <source>
        <dbReference type="PROSITE" id="PS50076"/>
    </source>
</evidence>
<dbReference type="CDD" id="cd06257">
    <property type="entry name" value="DnaJ"/>
    <property type="match status" value="1"/>
</dbReference>
<evidence type="ECO:0000313" key="3">
    <source>
        <dbReference type="EMBL" id="RZT02596.1"/>
    </source>
</evidence>
<name>A0A4Q7PQJ4_9FIRM</name>
<dbReference type="RefSeq" id="WP_130433105.1">
    <property type="nucleotide sequence ID" value="NZ_SGXF01000001.1"/>
</dbReference>
<evidence type="ECO:0000313" key="4">
    <source>
        <dbReference type="Proteomes" id="UP000292927"/>
    </source>
</evidence>
<keyword evidence="4" id="KW-1185">Reference proteome</keyword>
<dbReference type="GO" id="GO:0006260">
    <property type="term" value="P:DNA replication"/>
    <property type="evidence" value="ECO:0007669"/>
    <property type="project" value="UniProtKB-KW"/>
</dbReference>
<feature type="domain" description="J" evidence="2">
    <location>
        <begin position="3"/>
        <end position="75"/>
    </location>
</feature>
<dbReference type="Gene3D" id="1.10.287.110">
    <property type="entry name" value="DnaJ domain"/>
    <property type="match status" value="1"/>
</dbReference>
<dbReference type="SMART" id="SM00271">
    <property type="entry name" value="DnaJ"/>
    <property type="match status" value="1"/>
</dbReference>
<dbReference type="PROSITE" id="PS50076">
    <property type="entry name" value="DNAJ_2"/>
    <property type="match status" value="1"/>
</dbReference>
<keyword evidence="1" id="KW-0235">DNA replication</keyword>
<sequence length="207" mass="22818">MSNPYEVLGVSPNASNDEIKKAYRDLSRKYHPDSYANNPLAGLAEEKFKEIQEAYNQIMKEREGGYGGGSYGRAGSGGGNYSSSNQDDVEMQAVYNYINSRHYQEALSLLSRMSNRSARWYYCSAIANAGVGNNVLAMDHAKQASSMEPGNREYSNLVNQLQYGGQQYQQMSYGYGRPGFGTGNFCCDLMIADTCCECMGGDLCACF</sequence>
<dbReference type="SUPFAM" id="SSF48452">
    <property type="entry name" value="TPR-like"/>
    <property type="match status" value="1"/>
</dbReference>
<reference evidence="3 4" key="1">
    <citation type="submission" date="2019-02" db="EMBL/GenBank/DDBJ databases">
        <title>Genomic Encyclopedia of Type Strains, Phase IV (KMG-IV): sequencing the most valuable type-strain genomes for metagenomic binning, comparative biology and taxonomic classification.</title>
        <authorList>
            <person name="Goeker M."/>
        </authorList>
    </citation>
    <scope>NUCLEOTIDE SEQUENCE [LARGE SCALE GENOMIC DNA]</scope>
    <source>
        <strain evidence="3 4">DSM 29486</strain>
    </source>
</reference>
<gene>
    <name evidence="3" type="ORF">EV209_0717</name>
</gene>
<proteinExistence type="predicted"/>
<accession>A0A4Q7PQJ4</accession>
<dbReference type="GO" id="GO:0005737">
    <property type="term" value="C:cytoplasm"/>
    <property type="evidence" value="ECO:0007669"/>
    <property type="project" value="TreeGrafter"/>
</dbReference>
<dbReference type="PANTHER" id="PTHR43096">
    <property type="entry name" value="DNAJ HOMOLOG 1, MITOCHONDRIAL-RELATED"/>
    <property type="match status" value="1"/>
</dbReference>
<dbReference type="PANTHER" id="PTHR43096:SF48">
    <property type="entry name" value="CHAPERONE PROTEIN DNAJ"/>
    <property type="match status" value="1"/>
</dbReference>
<dbReference type="InterPro" id="IPR036869">
    <property type="entry name" value="J_dom_sf"/>
</dbReference>
<comment type="caution">
    <text evidence="3">The sequence shown here is derived from an EMBL/GenBank/DDBJ whole genome shotgun (WGS) entry which is preliminary data.</text>
</comment>
<protein>
    <submittedName>
        <fullName evidence="3">Molecular chaperone DnaJ</fullName>
    </submittedName>
</protein>
<dbReference type="AlphaFoldDB" id="A0A4Q7PQJ4"/>
<dbReference type="GO" id="GO:0042026">
    <property type="term" value="P:protein refolding"/>
    <property type="evidence" value="ECO:0007669"/>
    <property type="project" value="TreeGrafter"/>
</dbReference>
<dbReference type="InterPro" id="IPR001623">
    <property type="entry name" value="DnaJ_domain"/>
</dbReference>
<organism evidence="3 4">
    <name type="scientific">Cuneatibacter caecimuris</name>
    <dbReference type="NCBI Taxonomy" id="1796618"/>
    <lineage>
        <taxon>Bacteria</taxon>
        <taxon>Bacillati</taxon>
        <taxon>Bacillota</taxon>
        <taxon>Clostridia</taxon>
        <taxon>Lachnospirales</taxon>
        <taxon>Lachnospiraceae</taxon>
        <taxon>Cuneatibacter</taxon>
    </lineage>
</organism>